<evidence type="ECO:0000256" key="5">
    <source>
        <dbReference type="SAM" id="Phobius"/>
    </source>
</evidence>
<evidence type="ECO:0000256" key="1">
    <source>
        <dbReference type="ARBA" id="ARBA00004141"/>
    </source>
</evidence>
<feature type="domain" description="EamA" evidence="6">
    <location>
        <begin position="12"/>
        <end position="153"/>
    </location>
</feature>
<evidence type="ECO:0000313" key="7">
    <source>
        <dbReference type="EMBL" id="TCP37622.1"/>
    </source>
</evidence>
<dbReference type="Proteomes" id="UP000295399">
    <property type="component" value="Unassembled WGS sequence"/>
</dbReference>
<keyword evidence="2 5" id="KW-0812">Transmembrane</keyword>
<dbReference type="InterPro" id="IPR000620">
    <property type="entry name" value="EamA_dom"/>
</dbReference>
<feature type="transmembrane region" description="Helical" evidence="5">
    <location>
        <begin position="33"/>
        <end position="57"/>
    </location>
</feature>
<sequence length="301" mass="30452">MPGRPRAADYGLLATLALLWGSSYLFTDLALDGFTAVQVTAGRIVVGALALLAYGAVHQRRADPRPQASVGDLQASVGDLVMLLLAGLTGAVLPFALLAWAQEAVTSSMTAILIATVPLWTMALARLMARDEPVDAGRLAGALLGLVGVAVLMGGAGVDAPPTPRALAVLGAALCYALTGLILRRVDHLPAPVSAAGLQVFAALAILPVGAVDLWRQGAVGGTLAVTSIAVLGLFASGLAPIVMVRLLNRTGATFVSFNNLLVPVVGTLLGIALLGETVGPRQAVGLGLVLLSVAATRRGA</sequence>
<dbReference type="EMBL" id="SLXO01000002">
    <property type="protein sequence ID" value="TCP37622.1"/>
    <property type="molecule type" value="Genomic_DNA"/>
</dbReference>
<feature type="transmembrane region" description="Helical" evidence="5">
    <location>
        <begin position="164"/>
        <end position="183"/>
    </location>
</feature>
<comment type="caution">
    <text evidence="7">The sequence shown here is derived from an EMBL/GenBank/DDBJ whole genome shotgun (WGS) entry which is preliminary data.</text>
</comment>
<feature type="transmembrane region" description="Helical" evidence="5">
    <location>
        <begin position="7"/>
        <end position="27"/>
    </location>
</feature>
<feature type="domain" description="EamA" evidence="6">
    <location>
        <begin position="166"/>
        <end position="296"/>
    </location>
</feature>
<protein>
    <submittedName>
        <fullName evidence="7">Drug/metabolite transporter (DMT)-like permease</fullName>
    </submittedName>
</protein>
<keyword evidence="8" id="KW-1185">Reference proteome</keyword>
<feature type="transmembrane region" description="Helical" evidence="5">
    <location>
        <begin position="281"/>
        <end position="297"/>
    </location>
</feature>
<dbReference type="PANTHER" id="PTHR32322:SF9">
    <property type="entry name" value="AMINO-ACID METABOLITE EFFLUX PUMP-RELATED"/>
    <property type="match status" value="1"/>
</dbReference>
<proteinExistence type="predicted"/>
<evidence type="ECO:0000256" key="2">
    <source>
        <dbReference type="ARBA" id="ARBA00022692"/>
    </source>
</evidence>
<evidence type="ECO:0000256" key="4">
    <source>
        <dbReference type="ARBA" id="ARBA00023136"/>
    </source>
</evidence>
<dbReference type="AlphaFoldDB" id="A0A4R2PPD0"/>
<accession>A0A4R2PPD0</accession>
<name>A0A4R2PPD0_RHOSA</name>
<feature type="transmembrane region" description="Helical" evidence="5">
    <location>
        <begin position="77"/>
        <end position="101"/>
    </location>
</feature>
<gene>
    <name evidence="7" type="ORF">EV659_10226</name>
</gene>
<feature type="transmembrane region" description="Helical" evidence="5">
    <location>
        <begin position="139"/>
        <end position="158"/>
    </location>
</feature>
<dbReference type="InParanoid" id="A0A4R2PPD0"/>
<evidence type="ECO:0000259" key="6">
    <source>
        <dbReference type="Pfam" id="PF00892"/>
    </source>
</evidence>
<organism evidence="7 8">
    <name type="scientific">Rhodothalassium salexigens DSM 2132</name>
    <dbReference type="NCBI Taxonomy" id="1188247"/>
    <lineage>
        <taxon>Bacteria</taxon>
        <taxon>Pseudomonadati</taxon>
        <taxon>Pseudomonadota</taxon>
        <taxon>Alphaproteobacteria</taxon>
        <taxon>Rhodothalassiales</taxon>
        <taxon>Rhodothalassiaceae</taxon>
        <taxon>Rhodothalassium</taxon>
    </lineage>
</organism>
<dbReference type="InterPro" id="IPR037185">
    <property type="entry name" value="EmrE-like"/>
</dbReference>
<reference evidence="7 8" key="1">
    <citation type="submission" date="2019-03" db="EMBL/GenBank/DDBJ databases">
        <title>Genomic Encyclopedia of Type Strains, Phase IV (KMG-IV): sequencing the most valuable type-strain genomes for metagenomic binning, comparative biology and taxonomic classification.</title>
        <authorList>
            <person name="Goeker M."/>
        </authorList>
    </citation>
    <scope>NUCLEOTIDE SEQUENCE [LARGE SCALE GENOMIC DNA]</scope>
    <source>
        <strain evidence="7 8">DSM 2132</strain>
    </source>
</reference>
<feature type="transmembrane region" description="Helical" evidence="5">
    <location>
        <begin position="107"/>
        <end position="127"/>
    </location>
</feature>
<keyword evidence="3 5" id="KW-1133">Transmembrane helix</keyword>
<feature type="transmembrane region" description="Helical" evidence="5">
    <location>
        <begin position="255"/>
        <end position="275"/>
    </location>
</feature>
<feature type="transmembrane region" description="Helical" evidence="5">
    <location>
        <begin position="224"/>
        <end position="248"/>
    </location>
</feature>
<dbReference type="FunCoup" id="A0A4R2PPD0">
    <property type="interactions" value="334"/>
</dbReference>
<feature type="transmembrane region" description="Helical" evidence="5">
    <location>
        <begin position="195"/>
        <end position="212"/>
    </location>
</feature>
<dbReference type="PANTHER" id="PTHR32322">
    <property type="entry name" value="INNER MEMBRANE TRANSPORTER"/>
    <property type="match status" value="1"/>
</dbReference>
<dbReference type="InterPro" id="IPR050638">
    <property type="entry name" value="AA-Vitamin_Transporters"/>
</dbReference>
<evidence type="ECO:0000313" key="8">
    <source>
        <dbReference type="Proteomes" id="UP000295399"/>
    </source>
</evidence>
<dbReference type="Pfam" id="PF00892">
    <property type="entry name" value="EamA"/>
    <property type="match status" value="2"/>
</dbReference>
<evidence type="ECO:0000256" key="3">
    <source>
        <dbReference type="ARBA" id="ARBA00022989"/>
    </source>
</evidence>
<comment type="subcellular location">
    <subcellularLocation>
        <location evidence="1">Membrane</location>
        <topology evidence="1">Multi-pass membrane protein</topology>
    </subcellularLocation>
</comment>
<dbReference type="GO" id="GO:0016020">
    <property type="term" value="C:membrane"/>
    <property type="evidence" value="ECO:0007669"/>
    <property type="project" value="UniProtKB-SubCell"/>
</dbReference>
<dbReference type="RefSeq" id="WP_165878664.1">
    <property type="nucleotide sequence ID" value="NZ_JACIGF010000002.1"/>
</dbReference>
<keyword evidence="4 5" id="KW-0472">Membrane</keyword>
<dbReference type="SUPFAM" id="SSF103481">
    <property type="entry name" value="Multidrug resistance efflux transporter EmrE"/>
    <property type="match status" value="2"/>
</dbReference>